<proteinExistence type="predicted"/>
<comment type="caution">
    <text evidence="1">The sequence shown here is derived from an EMBL/GenBank/DDBJ whole genome shotgun (WGS) entry which is preliminary data.</text>
</comment>
<dbReference type="AlphaFoldDB" id="A0A420ZCJ2"/>
<evidence type="ECO:0000313" key="2">
    <source>
        <dbReference type="Proteomes" id="UP000281261"/>
    </source>
</evidence>
<name>A0A420ZCJ2_UNCK3</name>
<organism evidence="1 2">
    <name type="scientific">candidate division Kazan bacterium</name>
    <dbReference type="NCBI Taxonomy" id="2202143"/>
    <lineage>
        <taxon>Bacteria</taxon>
        <taxon>Bacteria division Kazan-3B-28</taxon>
    </lineage>
</organism>
<accession>A0A420ZCJ2</accession>
<reference evidence="1 2" key="1">
    <citation type="submission" date="2018-06" db="EMBL/GenBank/DDBJ databases">
        <title>Extensive metabolic versatility and redundancy in microbially diverse, dynamic hydrothermal sediments.</title>
        <authorList>
            <person name="Dombrowski N."/>
            <person name="Teske A."/>
            <person name="Baker B.J."/>
        </authorList>
    </citation>
    <scope>NUCLEOTIDE SEQUENCE [LARGE SCALE GENOMIC DNA]</scope>
    <source>
        <strain evidence="1">B79_G16</strain>
    </source>
</reference>
<dbReference type="Proteomes" id="UP000281261">
    <property type="component" value="Unassembled WGS sequence"/>
</dbReference>
<evidence type="ECO:0000313" key="1">
    <source>
        <dbReference type="EMBL" id="RLC37212.1"/>
    </source>
</evidence>
<gene>
    <name evidence="1" type="ORF">DRH29_02755</name>
</gene>
<dbReference type="EMBL" id="QMNG01000009">
    <property type="protein sequence ID" value="RLC37212.1"/>
    <property type="molecule type" value="Genomic_DNA"/>
</dbReference>
<sequence>MPNAKAVAEIPWRGKYKVDLNNPTATYLNNPALIFSITKNLKLLLTVIEITHLGNQSTANKTIKVVHRTSPPAHDPNAGAYDWDYEIATYTGNSEDKIFNESHFEKIYILPGDSLIIYWDNTYDATANVTITFRQV</sequence>
<protein>
    <submittedName>
        <fullName evidence="1">Uncharacterized protein</fullName>
    </submittedName>
</protein>